<organism evidence="1 2">
    <name type="scientific">Trifolium pratense</name>
    <name type="common">Red clover</name>
    <dbReference type="NCBI Taxonomy" id="57577"/>
    <lineage>
        <taxon>Eukaryota</taxon>
        <taxon>Viridiplantae</taxon>
        <taxon>Streptophyta</taxon>
        <taxon>Embryophyta</taxon>
        <taxon>Tracheophyta</taxon>
        <taxon>Spermatophyta</taxon>
        <taxon>Magnoliopsida</taxon>
        <taxon>eudicotyledons</taxon>
        <taxon>Gunneridae</taxon>
        <taxon>Pentapetalae</taxon>
        <taxon>rosids</taxon>
        <taxon>fabids</taxon>
        <taxon>Fabales</taxon>
        <taxon>Fabaceae</taxon>
        <taxon>Papilionoideae</taxon>
        <taxon>50 kb inversion clade</taxon>
        <taxon>NPAAA clade</taxon>
        <taxon>Hologalegina</taxon>
        <taxon>IRL clade</taxon>
        <taxon>Trifolieae</taxon>
        <taxon>Trifolium</taxon>
    </lineage>
</organism>
<proteinExistence type="predicted"/>
<comment type="caution">
    <text evidence="1">The sequence shown here is derived from an EMBL/GenBank/DDBJ whole genome shotgun (WGS) entry which is preliminary data.</text>
</comment>
<keyword evidence="2" id="KW-1185">Reference proteome</keyword>
<protein>
    <submittedName>
        <fullName evidence="1">Uncharacterized protein</fullName>
    </submittedName>
</protein>
<gene>
    <name evidence="1" type="ORF">MILVUS5_LOCUS36496</name>
</gene>
<evidence type="ECO:0000313" key="1">
    <source>
        <dbReference type="EMBL" id="CAJ2672951.1"/>
    </source>
</evidence>
<dbReference type="Proteomes" id="UP001177021">
    <property type="component" value="Unassembled WGS sequence"/>
</dbReference>
<dbReference type="EMBL" id="CASHSV030000716">
    <property type="protein sequence ID" value="CAJ2672951.1"/>
    <property type="molecule type" value="Genomic_DNA"/>
</dbReference>
<reference evidence="1" key="1">
    <citation type="submission" date="2023-10" db="EMBL/GenBank/DDBJ databases">
        <authorList>
            <person name="Rodriguez Cubillos JULIANA M."/>
            <person name="De Vega J."/>
        </authorList>
    </citation>
    <scope>NUCLEOTIDE SEQUENCE</scope>
</reference>
<sequence>MKLPNSINQAANKFVANVENLFSLRNDQEKKMNSKIPLLSDQYMWGNCPNCWVSLRNDKIKTVTTAECPCCHRLFCPECKDPWYGRHKCQPFQERENILDIDDEKKSGILYSGDNDEMWLNCPFNDCSVWLLKEEIKIVTNANCPCCHRRFCTHCKILWRSGHNCQRFQQRQKRLSTKRKSFFQDCANEKKKQKVTFAINQNSKGILIKSSYNAKKKRKKAIETSYECTLPSPKCGICFDLIQDSDIVRGSTKCNHTFCSDCISKHVGDQLKENIIKVFCPNLGCFREVKLQHLQHILPKEVISRWEHMILTVFGGFK</sequence>
<evidence type="ECO:0000313" key="2">
    <source>
        <dbReference type="Proteomes" id="UP001177021"/>
    </source>
</evidence>
<name>A0ACB0LTW4_TRIPR</name>
<accession>A0ACB0LTW4</accession>